<feature type="transmembrane region" description="Helical" evidence="1">
    <location>
        <begin position="68"/>
        <end position="88"/>
    </location>
</feature>
<name>A0ABN0VJM4_9GAMM</name>
<keyword evidence="1" id="KW-0812">Transmembrane</keyword>
<keyword evidence="1" id="KW-1133">Transmembrane helix</keyword>
<dbReference type="RefSeq" id="WP_201504361.1">
    <property type="nucleotide sequence ID" value="NZ_BAAAFR010000001.1"/>
</dbReference>
<proteinExistence type="predicted"/>
<feature type="transmembrane region" description="Helical" evidence="1">
    <location>
        <begin position="94"/>
        <end position="113"/>
    </location>
</feature>
<accession>A0ABN0VJM4</accession>
<evidence type="ECO:0000313" key="3">
    <source>
        <dbReference type="Proteomes" id="UP001501787"/>
    </source>
</evidence>
<gene>
    <name evidence="2" type="ORF">GCM10009129_00760</name>
</gene>
<reference evidence="2 3" key="1">
    <citation type="journal article" date="2019" name="Int. J. Syst. Evol. Microbiol.">
        <title>The Global Catalogue of Microorganisms (GCM) 10K type strain sequencing project: providing services to taxonomists for standard genome sequencing and annotation.</title>
        <authorList>
            <consortium name="The Broad Institute Genomics Platform"/>
            <consortium name="The Broad Institute Genome Sequencing Center for Infectious Disease"/>
            <person name="Wu L."/>
            <person name="Ma J."/>
        </authorList>
    </citation>
    <scope>NUCLEOTIDE SEQUENCE [LARGE SCALE GENOMIC DNA]</scope>
    <source>
        <strain evidence="2 3">JCM 16343</strain>
    </source>
</reference>
<protein>
    <submittedName>
        <fullName evidence="2">Uncharacterized protein</fullName>
    </submittedName>
</protein>
<keyword evidence="1" id="KW-0472">Membrane</keyword>
<feature type="transmembrane region" description="Helical" evidence="1">
    <location>
        <begin position="20"/>
        <end position="37"/>
    </location>
</feature>
<dbReference type="EMBL" id="BAAAFR010000001">
    <property type="protein sequence ID" value="GAA0307543.1"/>
    <property type="molecule type" value="Genomic_DNA"/>
</dbReference>
<dbReference type="Proteomes" id="UP001501787">
    <property type="component" value="Unassembled WGS sequence"/>
</dbReference>
<evidence type="ECO:0000256" key="1">
    <source>
        <dbReference type="SAM" id="Phobius"/>
    </source>
</evidence>
<organism evidence="2 3">
    <name type="scientific">Psychrobacter aestuarii</name>
    <dbReference type="NCBI Taxonomy" id="556327"/>
    <lineage>
        <taxon>Bacteria</taxon>
        <taxon>Pseudomonadati</taxon>
        <taxon>Pseudomonadota</taxon>
        <taxon>Gammaproteobacteria</taxon>
        <taxon>Moraxellales</taxon>
        <taxon>Moraxellaceae</taxon>
        <taxon>Psychrobacter</taxon>
    </lineage>
</organism>
<keyword evidence="3" id="KW-1185">Reference proteome</keyword>
<sequence length="119" mass="13417">MKKDIKNSTLPNKMPIYTKIGMAFLLVCGVLYLFQPAMFRDGFFSLAVGVVLLLTSMIDRVRKRHYEMVTLLVGIYFCIEGIHAFFALEIPYRHVITIALLVSVVFLSAGSLIRSLTKA</sequence>
<evidence type="ECO:0000313" key="2">
    <source>
        <dbReference type="EMBL" id="GAA0307543.1"/>
    </source>
</evidence>
<feature type="transmembrane region" description="Helical" evidence="1">
    <location>
        <begin position="43"/>
        <end position="61"/>
    </location>
</feature>
<comment type="caution">
    <text evidence="2">The sequence shown here is derived from an EMBL/GenBank/DDBJ whole genome shotgun (WGS) entry which is preliminary data.</text>
</comment>